<dbReference type="PANTHER" id="PTHR33116:SF87">
    <property type="entry name" value="OS01G0158850 PROTEIN"/>
    <property type="match status" value="1"/>
</dbReference>
<name>A0AAQ3TT85_PASNO</name>
<dbReference type="InterPro" id="IPR000477">
    <property type="entry name" value="RT_dom"/>
</dbReference>
<reference evidence="2 3" key="1">
    <citation type="submission" date="2024-02" db="EMBL/GenBank/DDBJ databases">
        <title>High-quality chromosome-scale genome assembly of Pensacola bahiagrass (Paspalum notatum Flugge var. saurae).</title>
        <authorList>
            <person name="Vega J.M."/>
            <person name="Podio M."/>
            <person name="Orjuela J."/>
            <person name="Siena L.A."/>
            <person name="Pessino S.C."/>
            <person name="Combes M.C."/>
            <person name="Mariac C."/>
            <person name="Albertini E."/>
            <person name="Pupilli F."/>
            <person name="Ortiz J.P.A."/>
            <person name="Leblanc O."/>
        </authorList>
    </citation>
    <scope>NUCLEOTIDE SEQUENCE [LARGE SCALE GENOMIC DNA]</scope>
    <source>
        <strain evidence="2">R1</strain>
        <tissue evidence="2">Leaf</tissue>
    </source>
</reference>
<dbReference type="PROSITE" id="PS50878">
    <property type="entry name" value="RT_POL"/>
    <property type="match status" value="1"/>
</dbReference>
<keyword evidence="3" id="KW-1185">Reference proteome</keyword>
<evidence type="ECO:0000313" key="2">
    <source>
        <dbReference type="EMBL" id="WVZ80084.1"/>
    </source>
</evidence>
<evidence type="ECO:0000313" key="3">
    <source>
        <dbReference type="Proteomes" id="UP001341281"/>
    </source>
</evidence>
<dbReference type="Proteomes" id="UP001341281">
    <property type="component" value="Chromosome 06"/>
</dbReference>
<protein>
    <recommendedName>
        <fullName evidence="1">Reverse transcriptase domain-containing protein</fullName>
    </recommendedName>
</protein>
<proteinExistence type="predicted"/>
<dbReference type="EMBL" id="CP144750">
    <property type="protein sequence ID" value="WVZ80084.1"/>
    <property type="molecule type" value="Genomic_DNA"/>
</dbReference>
<feature type="domain" description="Reverse transcriptase" evidence="1">
    <location>
        <begin position="1"/>
        <end position="162"/>
    </location>
</feature>
<organism evidence="2 3">
    <name type="scientific">Paspalum notatum var. saurae</name>
    <dbReference type="NCBI Taxonomy" id="547442"/>
    <lineage>
        <taxon>Eukaryota</taxon>
        <taxon>Viridiplantae</taxon>
        <taxon>Streptophyta</taxon>
        <taxon>Embryophyta</taxon>
        <taxon>Tracheophyta</taxon>
        <taxon>Spermatophyta</taxon>
        <taxon>Magnoliopsida</taxon>
        <taxon>Liliopsida</taxon>
        <taxon>Poales</taxon>
        <taxon>Poaceae</taxon>
        <taxon>PACMAD clade</taxon>
        <taxon>Panicoideae</taxon>
        <taxon>Andropogonodae</taxon>
        <taxon>Paspaleae</taxon>
        <taxon>Paspalinae</taxon>
        <taxon>Paspalum</taxon>
    </lineage>
</organism>
<accession>A0AAQ3TT85</accession>
<feature type="non-terminal residue" evidence="2">
    <location>
        <position position="1"/>
    </location>
</feature>
<dbReference type="PANTHER" id="PTHR33116">
    <property type="entry name" value="REVERSE TRANSCRIPTASE ZINC-BINDING DOMAIN-CONTAINING PROTEIN-RELATED-RELATED"/>
    <property type="match status" value="1"/>
</dbReference>
<sequence length="329" mass="38526">MKGFSPLLCQWIQQFVSKGSVAVKVNNDVGYYFQTNKGLCQEDPLSPILFDLVVDMLPILITRAKKHGQIRGLIPHLVDEGLSILQYANDTILFMEHGLEQAKHRKLILRAFDKLSGLKINFHKSELFCYGQPKDFVEQYSQIFGCEDHFQKKLSGWKGKLLSYGGHLVLVSSVLSNLAMFMMSFYVFEVPKDIIKKLDFYRSIFFWQGDNYKKKGLGIRNLEIHNICLLSKWLSTLINEDGVWQTIIKNYLRGQRTILELSTFNLHERSQIRFWEDRWFCNYPLKDLYLLLYNITRKRHITVAIVWDRLRNDPSDSIKRNVSKLGLFT</sequence>
<dbReference type="Pfam" id="PF00078">
    <property type="entry name" value="RVT_1"/>
    <property type="match status" value="1"/>
</dbReference>
<gene>
    <name evidence="2" type="ORF">U9M48_027590</name>
</gene>
<dbReference type="AlphaFoldDB" id="A0AAQ3TT85"/>
<evidence type="ECO:0000259" key="1">
    <source>
        <dbReference type="PROSITE" id="PS50878"/>
    </source>
</evidence>